<dbReference type="AlphaFoldDB" id="A0A5C5BDC6"/>
<dbReference type="Pfam" id="PF13472">
    <property type="entry name" value="Lipase_GDSL_2"/>
    <property type="match status" value="1"/>
</dbReference>
<evidence type="ECO:0000259" key="1">
    <source>
        <dbReference type="Pfam" id="PF13472"/>
    </source>
</evidence>
<dbReference type="RefSeq" id="WP_108717917.1">
    <property type="nucleotide sequence ID" value="NZ_DAMDJA010000213.1"/>
</dbReference>
<name>A0A5C5BDC6_9MICO</name>
<dbReference type="InterPro" id="IPR036514">
    <property type="entry name" value="SGNH_hydro_sf"/>
</dbReference>
<proteinExistence type="predicted"/>
<feature type="domain" description="SGNH hydrolase-type esterase" evidence="1">
    <location>
        <begin position="13"/>
        <end position="183"/>
    </location>
</feature>
<dbReference type="InterPro" id="IPR013830">
    <property type="entry name" value="SGNH_hydro"/>
</dbReference>
<accession>A0A5C5BDC6</accession>
<protein>
    <submittedName>
        <fullName evidence="2">Lysophospholipase</fullName>
    </submittedName>
</protein>
<reference evidence="2 3" key="1">
    <citation type="submission" date="2019-06" db="EMBL/GenBank/DDBJ databases">
        <title>Draft genome sequence of Miniimonas arenae KCTC 19750T isolated from sea sand.</title>
        <authorList>
            <person name="Park S.-J."/>
        </authorList>
    </citation>
    <scope>NUCLEOTIDE SEQUENCE [LARGE SCALE GENOMIC DNA]</scope>
    <source>
        <strain evidence="2 3">KCTC 19750</strain>
    </source>
</reference>
<sequence length="204" mass="21650">MPDLVSTARRVVVLGDELVAGFGDPRALGWVGRVLARSQTADPADSVLAITLPVPGETTTALGARWERELSLRVTSPERSFVVIGLGAHDLTAGISLARSRLNLANVLDATSSVHLPTLVVGPPPRQDLDPDALAELSTAFGDVCDRRRVPYVETYAPLAAHEQWLADLAAGDGIHPAQAGHGLLAWLVLHHGWHAWLGVPEPA</sequence>
<organism evidence="2 3">
    <name type="scientific">Miniimonas arenae</name>
    <dbReference type="NCBI Taxonomy" id="676201"/>
    <lineage>
        <taxon>Bacteria</taxon>
        <taxon>Bacillati</taxon>
        <taxon>Actinomycetota</taxon>
        <taxon>Actinomycetes</taxon>
        <taxon>Micrococcales</taxon>
        <taxon>Beutenbergiaceae</taxon>
        <taxon>Miniimonas</taxon>
    </lineage>
</organism>
<dbReference type="SUPFAM" id="SSF52266">
    <property type="entry name" value="SGNH hydrolase"/>
    <property type="match status" value="1"/>
</dbReference>
<keyword evidence="3" id="KW-1185">Reference proteome</keyword>
<gene>
    <name evidence="2" type="ORF">FH969_05270</name>
</gene>
<dbReference type="Gene3D" id="3.40.50.1110">
    <property type="entry name" value="SGNH hydrolase"/>
    <property type="match status" value="1"/>
</dbReference>
<dbReference type="OrthoDB" id="5196031at2"/>
<comment type="caution">
    <text evidence="2">The sequence shown here is derived from an EMBL/GenBank/DDBJ whole genome shotgun (WGS) entry which is preliminary data.</text>
</comment>
<evidence type="ECO:0000313" key="2">
    <source>
        <dbReference type="EMBL" id="TNU75959.1"/>
    </source>
</evidence>
<dbReference type="Proteomes" id="UP000313849">
    <property type="component" value="Unassembled WGS sequence"/>
</dbReference>
<dbReference type="EMBL" id="VENP01000013">
    <property type="protein sequence ID" value="TNU75959.1"/>
    <property type="molecule type" value="Genomic_DNA"/>
</dbReference>
<evidence type="ECO:0000313" key="3">
    <source>
        <dbReference type="Proteomes" id="UP000313849"/>
    </source>
</evidence>